<evidence type="ECO:0000256" key="1">
    <source>
        <dbReference type="SAM" id="MobiDB-lite"/>
    </source>
</evidence>
<keyword evidence="4" id="KW-1185">Reference proteome</keyword>
<reference evidence="3 4" key="1">
    <citation type="journal article" date="2009" name="Int. J. Syst. Evol. Microbiol.">
        <title>Nocardioides caeni sp. nov., isolated from wastewater.</title>
        <authorList>
            <person name="Yoon J.H."/>
            <person name="Kang S.J."/>
            <person name="Park S."/>
            <person name="Kim W."/>
            <person name="Oh T.K."/>
        </authorList>
    </citation>
    <scope>NUCLEOTIDE SEQUENCE [LARGE SCALE GENOMIC DNA]</scope>
    <source>
        <strain evidence="3 4">DSM 23134</strain>
    </source>
</reference>
<protein>
    <recommendedName>
        <fullName evidence="5">DUF732 domain-containing protein</fullName>
    </recommendedName>
</protein>
<feature type="compositionally biased region" description="Low complexity" evidence="1">
    <location>
        <begin position="40"/>
        <end position="61"/>
    </location>
</feature>
<feature type="region of interest" description="Disordered" evidence="1">
    <location>
        <begin position="27"/>
        <end position="80"/>
    </location>
</feature>
<evidence type="ECO:0000313" key="4">
    <source>
        <dbReference type="Proteomes" id="UP000307087"/>
    </source>
</evidence>
<organism evidence="3 4">
    <name type="scientific">Nocardioides caeni</name>
    <dbReference type="NCBI Taxonomy" id="574700"/>
    <lineage>
        <taxon>Bacteria</taxon>
        <taxon>Bacillati</taxon>
        <taxon>Actinomycetota</taxon>
        <taxon>Actinomycetes</taxon>
        <taxon>Propionibacteriales</taxon>
        <taxon>Nocardioidaceae</taxon>
        <taxon>Nocardioides</taxon>
    </lineage>
</organism>
<gene>
    <name evidence="3" type="ORF">E9934_17440</name>
</gene>
<dbReference type="EMBL" id="STGW01000017">
    <property type="protein sequence ID" value="THV09091.1"/>
    <property type="molecule type" value="Genomic_DNA"/>
</dbReference>
<sequence>MTRLLRLFATALAALALALSLAACGDDADGDDDGDDKASADTSASTDGAASDDAASEGSDGATDEGSDGATDGESAGPAAAGTEEFCGALQEVFMTSSQTSASVTAAEWKALQEAYAALGELGTPADATAEQSEGLDILVSTITGIDYAEARKLFTSGGEPDVSDADEAKLDAFSEYAEDACQDVFATPSQ</sequence>
<proteinExistence type="predicted"/>
<dbReference type="RefSeq" id="WP_136564184.1">
    <property type="nucleotide sequence ID" value="NZ_BAABLS010000006.1"/>
</dbReference>
<evidence type="ECO:0008006" key="5">
    <source>
        <dbReference type="Google" id="ProtNLM"/>
    </source>
</evidence>
<evidence type="ECO:0000256" key="2">
    <source>
        <dbReference type="SAM" id="SignalP"/>
    </source>
</evidence>
<feature type="chain" id="PRO_5038664587" description="DUF732 domain-containing protein" evidence="2">
    <location>
        <begin position="23"/>
        <end position="191"/>
    </location>
</feature>
<evidence type="ECO:0000313" key="3">
    <source>
        <dbReference type="EMBL" id="THV09091.1"/>
    </source>
</evidence>
<name>A0A4S8N0V8_9ACTN</name>
<dbReference type="AlphaFoldDB" id="A0A4S8N0V8"/>
<dbReference type="PROSITE" id="PS51257">
    <property type="entry name" value="PROKAR_LIPOPROTEIN"/>
    <property type="match status" value="1"/>
</dbReference>
<dbReference type="Proteomes" id="UP000307087">
    <property type="component" value="Unassembled WGS sequence"/>
</dbReference>
<dbReference type="OrthoDB" id="3786712at2"/>
<comment type="caution">
    <text evidence="3">The sequence shown here is derived from an EMBL/GenBank/DDBJ whole genome shotgun (WGS) entry which is preliminary data.</text>
</comment>
<keyword evidence="2" id="KW-0732">Signal</keyword>
<feature type="signal peptide" evidence="2">
    <location>
        <begin position="1"/>
        <end position="22"/>
    </location>
</feature>
<accession>A0A4S8N0V8</accession>